<evidence type="ECO:0000256" key="3">
    <source>
        <dbReference type="ARBA" id="ARBA00023082"/>
    </source>
</evidence>
<dbReference type="NCBIfam" id="TIGR02937">
    <property type="entry name" value="sigma70-ECF"/>
    <property type="match status" value="1"/>
</dbReference>
<dbReference type="InterPro" id="IPR036388">
    <property type="entry name" value="WH-like_DNA-bd_sf"/>
</dbReference>
<dbReference type="SUPFAM" id="SSF88946">
    <property type="entry name" value="Sigma2 domain of RNA polymerase sigma factors"/>
    <property type="match status" value="1"/>
</dbReference>
<proteinExistence type="inferred from homology"/>
<dbReference type="Pfam" id="PF04542">
    <property type="entry name" value="Sigma70_r2"/>
    <property type="match status" value="1"/>
</dbReference>
<dbReference type="RefSeq" id="WP_330106605.1">
    <property type="nucleotide sequence ID" value="NZ_JAZDQT010000001.1"/>
</dbReference>
<protein>
    <submittedName>
        <fullName evidence="7">Sigma-70 family RNA polymerase sigma factor</fullName>
    </submittedName>
</protein>
<evidence type="ECO:0000256" key="4">
    <source>
        <dbReference type="ARBA" id="ARBA00023163"/>
    </source>
</evidence>
<dbReference type="PANTHER" id="PTHR43133">
    <property type="entry name" value="RNA POLYMERASE ECF-TYPE SIGMA FACTO"/>
    <property type="match status" value="1"/>
</dbReference>
<keyword evidence="3" id="KW-0731">Sigma factor</keyword>
<dbReference type="CDD" id="cd06171">
    <property type="entry name" value="Sigma70_r4"/>
    <property type="match status" value="1"/>
</dbReference>
<evidence type="ECO:0000259" key="6">
    <source>
        <dbReference type="Pfam" id="PF08281"/>
    </source>
</evidence>
<dbReference type="Pfam" id="PF08281">
    <property type="entry name" value="Sigma70_r4_2"/>
    <property type="match status" value="1"/>
</dbReference>
<evidence type="ECO:0000256" key="2">
    <source>
        <dbReference type="ARBA" id="ARBA00023015"/>
    </source>
</evidence>
<dbReference type="InterPro" id="IPR039425">
    <property type="entry name" value="RNA_pol_sigma-70-like"/>
</dbReference>
<keyword evidence="2" id="KW-0805">Transcription regulation</keyword>
<evidence type="ECO:0000259" key="5">
    <source>
        <dbReference type="Pfam" id="PF04542"/>
    </source>
</evidence>
<dbReference type="Gene3D" id="1.10.1740.10">
    <property type="match status" value="1"/>
</dbReference>
<dbReference type="InterPro" id="IPR013324">
    <property type="entry name" value="RNA_pol_sigma_r3/r4-like"/>
</dbReference>
<evidence type="ECO:0000313" key="7">
    <source>
        <dbReference type="EMBL" id="MEE1944230.1"/>
    </source>
</evidence>
<sequence>MCQELDSDFFILLKLNKEKAFQLVFDIYWHPLYKQAFKKVQRADLAKDLVQDVFVCLWDKIDMLDSEQSVLAYCYAILRNKILQLYEKNKVQLRYAISVAGNEIVADQHSQNVLLEKELTAIINEEIERMPPRMREIYILKKEDELSIKEIAEDLSISEQTIKNQLQMAYQRLRNRLKNYDSSLAILSIILSKLL</sequence>
<feature type="domain" description="RNA polymerase sigma-70 region 2" evidence="5">
    <location>
        <begin position="31"/>
        <end position="90"/>
    </location>
</feature>
<reference evidence="7 8" key="1">
    <citation type="submission" date="2024-01" db="EMBL/GenBank/DDBJ databases">
        <title>Pedobacter sp. nov., isolated from fresh soil.</title>
        <authorList>
            <person name="Le N.T.T."/>
        </authorList>
    </citation>
    <scope>NUCLEOTIDE SEQUENCE [LARGE SCALE GENOMIC DNA]</scope>
    <source>
        <strain evidence="7 8">KR3-3</strain>
    </source>
</reference>
<accession>A0ABU7I450</accession>
<dbReference type="Proteomes" id="UP001336835">
    <property type="component" value="Unassembled WGS sequence"/>
</dbReference>
<dbReference type="EMBL" id="JAZDQT010000001">
    <property type="protein sequence ID" value="MEE1944230.1"/>
    <property type="molecule type" value="Genomic_DNA"/>
</dbReference>
<feature type="domain" description="RNA polymerase sigma factor 70 region 4 type 2" evidence="6">
    <location>
        <begin position="123"/>
        <end position="173"/>
    </location>
</feature>
<keyword evidence="8" id="KW-1185">Reference proteome</keyword>
<dbReference type="PANTHER" id="PTHR43133:SF46">
    <property type="entry name" value="RNA POLYMERASE SIGMA-70 FACTOR ECF SUBFAMILY"/>
    <property type="match status" value="1"/>
</dbReference>
<comment type="similarity">
    <text evidence="1">Belongs to the sigma-70 factor family. ECF subfamily.</text>
</comment>
<dbReference type="InterPro" id="IPR013249">
    <property type="entry name" value="RNA_pol_sigma70_r4_t2"/>
</dbReference>
<dbReference type="InterPro" id="IPR007627">
    <property type="entry name" value="RNA_pol_sigma70_r2"/>
</dbReference>
<organism evidence="7 8">
    <name type="scientific">Pedobacter albus</name>
    <dbReference type="NCBI Taxonomy" id="3113905"/>
    <lineage>
        <taxon>Bacteria</taxon>
        <taxon>Pseudomonadati</taxon>
        <taxon>Bacteroidota</taxon>
        <taxon>Sphingobacteriia</taxon>
        <taxon>Sphingobacteriales</taxon>
        <taxon>Sphingobacteriaceae</taxon>
        <taxon>Pedobacter</taxon>
    </lineage>
</organism>
<dbReference type="InterPro" id="IPR014284">
    <property type="entry name" value="RNA_pol_sigma-70_dom"/>
</dbReference>
<comment type="caution">
    <text evidence="7">The sequence shown here is derived from an EMBL/GenBank/DDBJ whole genome shotgun (WGS) entry which is preliminary data.</text>
</comment>
<dbReference type="InterPro" id="IPR013325">
    <property type="entry name" value="RNA_pol_sigma_r2"/>
</dbReference>
<gene>
    <name evidence="7" type="ORF">VRU48_03860</name>
</gene>
<name>A0ABU7I450_9SPHI</name>
<dbReference type="SUPFAM" id="SSF88659">
    <property type="entry name" value="Sigma3 and sigma4 domains of RNA polymerase sigma factors"/>
    <property type="match status" value="1"/>
</dbReference>
<keyword evidence="4" id="KW-0804">Transcription</keyword>
<dbReference type="Gene3D" id="1.10.10.10">
    <property type="entry name" value="Winged helix-like DNA-binding domain superfamily/Winged helix DNA-binding domain"/>
    <property type="match status" value="1"/>
</dbReference>
<evidence type="ECO:0000256" key="1">
    <source>
        <dbReference type="ARBA" id="ARBA00010641"/>
    </source>
</evidence>
<evidence type="ECO:0000313" key="8">
    <source>
        <dbReference type="Proteomes" id="UP001336835"/>
    </source>
</evidence>